<dbReference type="Pfam" id="PF11913">
    <property type="entry name" value="DUF3431"/>
    <property type="match status" value="1"/>
</dbReference>
<gene>
    <name evidence="2" type="ORF">WJX73_001397</name>
</gene>
<dbReference type="InterPro" id="IPR021838">
    <property type="entry name" value="DUF3431"/>
</dbReference>
<feature type="chain" id="PRO_5043497738" evidence="1">
    <location>
        <begin position="34"/>
        <end position="343"/>
    </location>
</feature>
<proteinExistence type="predicted"/>
<feature type="signal peptide" evidence="1">
    <location>
        <begin position="1"/>
        <end position="33"/>
    </location>
</feature>
<dbReference type="PANTHER" id="PTHR37490">
    <property type="entry name" value="EXPRESSED PROTEIN"/>
    <property type="match status" value="1"/>
</dbReference>
<comment type="caution">
    <text evidence="2">The sequence shown here is derived from an EMBL/GenBank/DDBJ whole genome shotgun (WGS) entry which is preliminary data.</text>
</comment>
<dbReference type="Proteomes" id="UP001465755">
    <property type="component" value="Unassembled WGS sequence"/>
</dbReference>
<keyword evidence="3" id="KW-1185">Reference proteome</keyword>
<dbReference type="AlphaFoldDB" id="A0AAW1PTY3"/>
<evidence type="ECO:0000313" key="2">
    <source>
        <dbReference type="EMBL" id="KAK9812053.1"/>
    </source>
</evidence>
<protein>
    <submittedName>
        <fullName evidence="2">Uncharacterized protein</fullName>
    </submittedName>
</protein>
<keyword evidence="1" id="KW-0732">Signal</keyword>
<dbReference type="EMBL" id="JALJOQ010000009">
    <property type="protein sequence ID" value="KAK9812053.1"/>
    <property type="molecule type" value="Genomic_DNA"/>
</dbReference>
<sequence>MDAPERLIRGSSLFQASCLRGLALLSLLITSEAQTEESRVPRSDCGDTTFVVHTPTPQQPLNPYPITSRCSDSRRSFGDHLLVVAGSYEDTCWMTKHISIPFLVYHQSDMEDVAHTFQPGANEAGGYLRFIAEYYDCLPEVILFAHPHRKSNWHSSESLDYNVNHVNWDKVPGFALLHRQGLWWEAAVKDPTQNLPDHQEVPSATVECQHIVNGTAYNKYMVERFWLGNWMLMAWPKLFEPEGFGGVPEKLKVSKSSEFFVTRGRIQARPRDFYLKCLQYIHEEALRRQSNVTGAWPAHTMGLIFEHTWHHIFGEDMFLDGLTVPECELYRCNAKQEAKAANQ</sequence>
<reference evidence="2 3" key="1">
    <citation type="journal article" date="2024" name="Nat. Commun.">
        <title>Phylogenomics reveals the evolutionary origins of lichenization in chlorophyte algae.</title>
        <authorList>
            <person name="Puginier C."/>
            <person name="Libourel C."/>
            <person name="Otte J."/>
            <person name="Skaloud P."/>
            <person name="Haon M."/>
            <person name="Grisel S."/>
            <person name="Petersen M."/>
            <person name="Berrin J.G."/>
            <person name="Delaux P.M."/>
            <person name="Dal Grande F."/>
            <person name="Keller J."/>
        </authorList>
    </citation>
    <scope>NUCLEOTIDE SEQUENCE [LARGE SCALE GENOMIC DNA]</scope>
    <source>
        <strain evidence="2 3">SAG 2036</strain>
    </source>
</reference>
<evidence type="ECO:0000256" key="1">
    <source>
        <dbReference type="SAM" id="SignalP"/>
    </source>
</evidence>
<organism evidence="2 3">
    <name type="scientific">Symbiochloris irregularis</name>
    <dbReference type="NCBI Taxonomy" id="706552"/>
    <lineage>
        <taxon>Eukaryota</taxon>
        <taxon>Viridiplantae</taxon>
        <taxon>Chlorophyta</taxon>
        <taxon>core chlorophytes</taxon>
        <taxon>Trebouxiophyceae</taxon>
        <taxon>Trebouxiales</taxon>
        <taxon>Trebouxiaceae</taxon>
        <taxon>Symbiochloris</taxon>
    </lineage>
</organism>
<accession>A0AAW1PTY3</accession>
<evidence type="ECO:0000313" key="3">
    <source>
        <dbReference type="Proteomes" id="UP001465755"/>
    </source>
</evidence>
<dbReference type="PANTHER" id="PTHR37490:SF2">
    <property type="match status" value="1"/>
</dbReference>
<name>A0AAW1PTY3_9CHLO</name>